<protein>
    <submittedName>
        <fullName evidence="7">SulP family inorganic anion transporter</fullName>
    </submittedName>
</protein>
<feature type="transmembrane region" description="Helical" evidence="5">
    <location>
        <begin position="193"/>
        <end position="212"/>
    </location>
</feature>
<organism evidence="7 8">
    <name type="scientific">Lachnospira intestinalis</name>
    <dbReference type="NCBI Taxonomy" id="3133158"/>
    <lineage>
        <taxon>Bacteria</taxon>
        <taxon>Bacillati</taxon>
        <taxon>Bacillota</taxon>
        <taxon>Clostridia</taxon>
        <taxon>Lachnospirales</taxon>
        <taxon>Lachnospiraceae</taxon>
        <taxon>Lachnospira</taxon>
    </lineage>
</organism>
<evidence type="ECO:0000259" key="6">
    <source>
        <dbReference type="PROSITE" id="PS50801"/>
    </source>
</evidence>
<keyword evidence="3 5" id="KW-1133">Transmembrane helix</keyword>
<dbReference type="InterPro" id="IPR002645">
    <property type="entry name" value="STAS_dom"/>
</dbReference>
<keyword evidence="8" id="KW-1185">Reference proteome</keyword>
<comment type="subcellular location">
    <subcellularLocation>
        <location evidence="1">Membrane</location>
        <topology evidence="1">Multi-pass membrane protein</topology>
    </subcellularLocation>
</comment>
<reference evidence="7" key="1">
    <citation type="submission" date="2024-03" db="EMBL/GenBank/DDBJ databases">
        <title>Human intestinal bacterial collection.</title>
        <authorList>
            <person name="Pauvert C."/>
            <person name="Hitch T.C.A."/>
            <person name="Clavel T."/>
        </authorList>
    </citation>
    <scope>NUCLEOTIDE SEQUENCE [LARGE SCALE GENOMIC DNA]</scope>
    <source>
        <strain evidence="7">CLA-AA-H89B</strain>
    </source>
</reference>
<dbReference type="EMBL" id="JBBMFS010000003">
    <property type="protein sequence ID" value="MEQ2554330.1"/>
    <property type="molecule type" value="Genomic_DNA"/>
</dbReference>
<proteinExistence type="predicted"/>
<dbReference type="SUPFAM" id="SSF52091">
    <property type="entry name" value="SpoIIaa-like"/>
    <property type="match status" value="1"/>
</dbReference>
<accession>A0ABV1H3Q1</accession>
<dbReference type="Pfam" id="PF00916">
    <property type="entry name" value="Sulfate_transp"/>
    <property type="match status" value="1"/>
</dbReference>
<feature type="transmembrane region" description="Helical" evidence="5">
    <location>
        <begin position="38"/>
        <end position="56"/>
    </location>
</feature>
<comment type="caution">
    <text evidence="7">The sequence shown here is derived from an EMBL/GenBank/DDBJ whole genome shotgun (WGS) entry which is preliminary data.</text>
</comment>
<feature type="transmembrane region" description="Helical" evidence="5">
    <location>
        <begin position="318"/>
        <end position="337"/>
    </location>
</feature>
<dbReference type="Pfam" id="PF01740">
    <property type="entry name" value="STAS"/>
    <property type="match status" value="1"/>
</dbReference>
<feature type="transmembrane region" description="Helical" evidence="5">
    <location>
        <begin position="245"/>
        <end position="269"/>
    </location>
</feature>
<feature type="transmembrane region" description="Helical" evidence="5">
    <location>
        <begin position="165"/>
        <end position="186"/>
    </location>
</feature>
<evidence type="ECO:0000313" key="8">
    <source>
        <dbReference type="Proteomes" id="UP001546774"/>
    </source>
</evidence>
<feature type="transmembrane region" description="Helical" evidence="5">
    <location>
        <begin position="374"/>
        <end position="406"/>
    </location>
</feature>
<feature type="domain" description="STAS" evidence="6">
    <location>
        <begin position="430"/>
        <end position="542"/>
    </location>
</feature>
<evidence type="ECO:0000256" key="5">
    <source>
        <dbReference type="SAM" id="Phobius"/>
    </source>
</evidence>
<evidence type="ECO:0000256" key="4">
    <source>
        <dbReference type="ARBA" id="ARBA00023136"/>
    </source>
</evidence>
<evidence type="ECO:0000256" key="3">
    <source>
        <dbReference type="ARBA" id="ARBA00022989"/>
    </source>
</evidence>
<dbReference type="CDD" id="cd07042">
    <property type="entry name" value="STAS_SulP_like_sulfate_transporter"/>
    <property type="match status" value="1"/>
</dbReference>
<evidence type="ECO:0000256" key="2">
    <source>
        <dbReference type="ARBA" id="ARBA00022692"/>
    </source>
</evidence>
<dbReference type="Gene3D" id="3.30.750.24">
    <property type="entry name" value="STAS domain"/>
    <property type="match status" value="1"/>
</dbReference>
<dbReference type="PROSITE" id="PS50801">
    <property type="entry name" value="STAS"/>
    <property type="match status" value="1"/>
</dbReference>
<keyword evidence="4 5" id="KW-0472">Membrane</keyword>
<dbReference type="PANTHER" id="PTHR11814">
    <property type="entry name" value="SULFATE TRANSPORTER"/>
    <property type="match status" value="1"/>
</dbReference>
<dbReference type="InterPro" id="IPR001902">
    <property type="entry name" value="SLC26A/SulP_fam"/>
</dbReference>
<feature type="transmembrane region" description="Helical" evidence="5">
    <location>
        <begin position="14"/>
        <end position="32"/>
    </location>
</feature>
<feature type="transmembrane region" description="Helical" evidence="5">
    <location>
        <begin position="63"/>
        <end position="84"/>
    </location>
</feature>
<feature type="transmembrane region" description="Helical" evidence="5">
    <location>
        <begin position="90"/>
        <end position="111"/>
    </location>
</feature>
<sequence>MFQNYKTKTLKKDILSGIIVALVSIPISMGYAQVAGLPVVYGLYGSLLPILVFSLITSSPQFVFGVDATPAALVGATLASLGIVTGSGEAIRLVPVITLVTAGWLLLFYIVRAGKLVSYISTPVMGGFISGIGCTIILMQVAKLFGGSAGTGELFVLIAHILNQLQYFNLLSAVLGIGTIVIILTAKKYVPKFPMSVVLMAVGAALTAVFHIDRYGVKLLPQVSAGLPKLAFPDVSVLGENTGDILLLSFTVALVIVAQTLLASSNYALKYNYKINNNREVLAYAAGNFAGALVGCCPINGSVSRTGIGDQFGARSQVMSLSAAFTMVLVLLFGTGLLQYLPVPVLTGIVICALIGILEFGLAKKLWKTNKQEFLIFMAAFFGVLIFGTIYGVIIGVILSFIAVIIRAVVPPKGFLGMIPGQEGFYALKRNRNAHPVQHTVIYRFSGNLFFANIDTFQNDIENAIKEDTKQVIVDASGIGSIDITAADRLVILNRNLRAKGIRFYLTEHVGAVNDQLRAFGAGSLVEEGVARRTISLALRDAGVDKPYPLENENGLNMKYAFVEAQERLAEFEWAFGNDAEEKMEQIAIEIARQITAANEHSAETLKKAENHVSWGRIGLYDEEELLDRLEMHLSEMAQNNPENESEIEEQIEQRRSIVELKLQHINPEALRMLKQHRHELAMQFKERNPKAYAHMLERRKEHIHRLTKTNPELAAKLRELYGENGEES</sequence>
<gene>
    <name evidence="7" type="ORF">WMO37_04760</name>
</gene>
<dbReference type="InterPro" id="IPR011547">
    <property type="entry name" value="SLC26A/SulP_dom"/>
</dbReference>
<feature type="transmembrane region" description="Helical" evidence="5">
    <location>
        <begin position="343"/>
        <end position="362"/>
    </location>
</feature>
<evidence type="ECO:0000313" key="7">
    <source>
        <dbReference type="EMBL" id="MEQ2554330.1"/>
    </source>
</evidence>
<dbReference type="Proteomes" id="UP001546774">
    <property type="component" value="Unassembled WGS sequence"/>
</dbReference>
<name>A0ABV1H3Q1_9FIRM</name>
<evidence type="ECO:0000256" key="1">
    <source>
        <dbReference type="ARBA" id="ARBA00004141"/>
    </source>
</evidence>
<keyword evidence="2 5" id="KW-0812">Transmembrane</keyword>
<feature type="transmembrane region" description="Helical" evidence="5">
    <location>
        <begin position="123"/>
        <end position="145"/>
    </location>
</feature>
<dbReference type="InterPro" id="IPR036513">
    <property type="entry name" value="STAS_dom_sf"/>
</dbReference>